<evidence type="ECO:0000256" key="14">
    <source>
        <dbReference type="ARBA" id="ARBA00051189"/>
    </source>
</evidence>
<keyword evidence="5" id="KW-0227">DNA damage</keyword>
<evidence type="ECO:0000313" key="30">
    <source>
        <dbReference type="EMBL" id="CAD7244976.1"/>
    </source>
</evidence>
<evidence type="ECO:0000313" key="31">
    <source>
        <dbReference type="Proteomes" id="UP000677054"/>
    </source>
</evidence>
<dbReference type="PROSITE" id="PS51471">
    <property type="entry name" value="FE2OG_OXY"/>
    <property type="match status" value="1"/>
</dbReference>
<evidence type="ECO:0000256" key="5">
    <source>
        <dbReference type="ARBA" id="ARBA00022763"/>
    </source>
</evidence>
<comment type="catalytic activity">
    <reaction evidence="16">
        <text>a 3,N(4)-etheno-2'-deoxycytidine in double-stranded DNA + 2-oxoglutarate + O2 + H2O = a 2'-deoxycytidine in double-stranded DNA + glyoxal + succinate + CO2</text>
        <dbReference type="Rhea" id="RHEA:70467"/>
        <dbReference type="Rhea" id="RHEA-COMP:17070"/>
        <dbReference type="Rhea" id="RHEA-COMP:17905"/>
        <dbReference type="ChEBI" id="CHEBI:15377"/>
        <dbReference type="ChEBI" id="CHEBI:15379"/>
        <dbReference type="ChEBI" id="CHEBI:16526"/>
        <dbReference type="ChEBI" id="CHEBI:16810"/>
        <dbReference type="ChEBI" id="CHEBI:30031"/>
        <dbReference type="ChEBI" id="CHEBI:34779"/>
        <dbReference type="ChEBI" id="CHEBI:85452"/>
        <dbReference type="ChEBI" id="CHEBI:189585"/>
    </reaction>
    <physiologicalReaction direction="left-to-right" evidence="16">
        <dbReference type="Rhea" id="RHEA:70468"/>
    </physiologicalReaction>
</comment>
<dbReference type="InterPro" id="IPR027450">
    <property type="entry name" value="AlkB-like"/>
</dbReference>
<dbReference type="OrthoDB" id="445341at2759"/>
<feature type="binding site" evidence="27">
    <location>
        <position position="260"/>
    </location>
    <ligand>
        <name>2-oxoglutarate</name>
        <dbReference type="ChEBI" id="CHEBI:16810"/>
    </ligand>
</feature>
<comment type="catalytic activity">
    <reaction evidence="15">
        <text>an N(3)-methyl-2'-deoxycytidine in double-stranded DNA + 2-oxoglutarate + O2 = a 2'-deoxycytidine in double-stranded DNA + formaldehyde + succinate + CO2 + H(+)</text>
        <dbReference type="Rhea" id="RHEA:70439"/>
        <dbReference type="Rhea" id="RHEA-COMP:14237"/>
        <dbReference type="Rhea" id="RHEA-COMP:17070"/>
        <dbReference type="ChEBI" id="CHEBI:15378"/>
        <dbReference type="ChEBI" id="CHEBI:15379"/>
        <dbReference type="ChEBI" id="CHEBI:16526"/>
        <dbReference type="ChEBI" id="CHEBI:16810"/>
        <dbReference type="ChEBI" id="CHEBI:16842"/>
        <dbReference type="ChEBI" id="CHEBI:30031"/>
        <dbReference type="ChEBI" id="CHEBI:85452"/>
        <dbReference type="ChEBI" id="CHEBI:139075"/>
    </reaction>
    <physiologicalReaction direction="left-to-right" evidence="15">
        <dbReference type="Rhea" id="RHEA:70440"/>
    </physiologicalReaction>
</comment>
<evidence type="ECO:0000256" key="17">
    <source>
        <dbReference type="ARBA" id="ARBA00051755"/>
    </source>
</evidence>
<dbReference type="GO" id="GO:0005730">
    <property type="term" value="C:nucleolus"/>
    <property type="evidence" value="ECO:0007669"/>
    <property type="project" value="UniProtKB-SubCell"/>
</dbReference>
<dbReference type="Proteomes" id="UP000677054">
    <property type="component" value="Unassembled WGS sequence"/>
</dbReference>
<name>A0A7R8X715_9CRUS</name>
<dbReference type="AlphaFoldDB" id="A0A7R8X715"/>
<keyword evidence="9" id="KW-0408">Iron</keyword>
<dbReference type="InterPro" id="IPR005123">
    <property type="entry name" value="Oxoglu/Fe-dep_dioxygenase_dom"/>
</dbReference>
<dbReference type="Gene3D" id="2.60.120.590">
    <property type="entry name" value="Alpha-ketoglutarate-dependent dioxygenase AlkB-like"/>
    <property type="match status" value="1"/>
</dbReference>
<dbReference type="GO" id="GO:0035516">
    <property type="term" value="F:broad specificity oxidative DNA demethylase activity"/>
    <property type="evidence" value="ECO:0007669"/>
    <property type="project" value="UniProtKB-EC"/>
</dbReference>
<evidence type="ECO:0000256" key="28">
    <source>
        <dbReference type="SAM" id="MobiDB-lite"/>
    </source>
</evidence>
<evidence type="ECO:0000256" key="8">
    <source>
        <dbReference type="ARBA" id="ARBA00023002"/>
    </source>
</evidence>
<evidence type="ECO:0000256" key="20">
    <source>
        <dbReference type="ARBA" id="ARBA00052800"/>
    </source>
</evidence>
<evidence type="ECO:0000256" key="6">
    <source>
        <dbReference type="ARBA" id="ARBA00022842"/>
    </source>
</evidence>
<evidence type="ECO:0000256" key="4">
    <source>
        <dbReference type="ARBA" id="ARBA00022723"/>
    </source>
</evidence>
<comment type="catalytic activity">
    <reaction evidence="17">
        <text>a 1,N(2)-etheno-2'-deoxyguanosine in double-stranded DNA + 2-oxoglutarate + O2 + H2O = a 2'-deoxyguanosine in double-stranded DNA + glyoxal + succinate + CO2</text>
        <dbReference type="Rhea" id="RHEA:70487"/>
        <dbReference type="Rhea" id="RHEA-COMP:17910"/>
        <dbReference type="Rhea" id="RHEA-COMP:17912"/>
        <dbReference type="ChEBI" id="CHEBI:15377"/>
        <dbReference type="ChEBI" id="CHEBI:15379"/>
        <dbReference type="ChEBI" id="CHEBI:16526"/>
        <dbReference type="ChEBI" id="CHEBI:16810"/>
        <dbReference type="ChEBI" id="CHEBI:30031"/>
        <dbReference type="ChEBI" id="CHEBI:34779"/>
        <dbReference type="ChEBI" id="CHEBI:85445"/>
        <dbReference type="ChEBI" id="CHEBI:189586"/>
    </reaction>
    <physiologicalReaction direction="left-to-right" evidence="17">
        <dbReference type="Rhea" id="RHEA:70488"/>
    </physiologicalReaction>
</comment>
<evidence type="ECO:0000256" key="26">
    <source>
        <dbReference type="ARBA" id="ARBA00081727"/>
    </source>
</evidence>
<comment type="subunit">
    <text evidence="22">Interacts with PCNA homotrimer; this interaction is enhanced during the S-phase of the cell cycle. Interacts with nucleolar proteins NCL, UBTF and NPM1. Interacts with XRCC5-XRCC6 heterodimer.</text>
</comment>
<gene>
    <name evidence="30" type="ORF">DSTB1V02_LOCUS4854</name>
</gene>
<reference evidence="30" key="1">
    <citation type="submission" date="2020-11" db="EMBL/GenBank/DDBJ databases">
        <authorList>
            <person name="Tran Van P."/>
        </authorList>
    </citation>
    <scope>NUCLEOTIDE SEQUENCE</scope>
</reference>
<dbReference type="Pfam" id="PF13532">
    <property type="entry name" value="2OG-FeII_Oxy_2"/>
    <property type="match status" value="1"/>
</dbReference>
<comment type="cofactor">
    <cofactor evidence="1">
        <name>Fe(2+)</name>
        <dbReference type="ChEBI" id="CHEBI:29033"/>
    </cofactor>
</comment>
<feature type="region of interest" description="Disordered" evidence="28">
    <location>
        <begin position="22"/>
        <end position="44"/>
    </location>
</feature>
<dbReference type="EC" id="1.14.11.33" evidence="23"/>
<dbReference type="GO" id="GO:0008198">
    <property type="term" value="F:ferrous iron binding"/>
    <property type="evidence" value="ECO:0007669"/>
    <property type="project" value="TreeGrafter"/>
</dbReference>
<evidence type="ECO:0000256" key="25">
    <source>
        <dbReference type="ARBA" id="ARBA00077989"/>
    </source>
</evidence>
<comment type="catalytic activity">
    <reaction evidence="13">
        <text>an N(3)-methyl-2'-deoxycytidine in single-stranded DNA + 2-oxoglutarate + O2 = a 2'-deoxycytidine in single-stranded DNA + formaldehyde + succinate + CO2 + H(+)</text>
        <dbReference type="Rhea" id="RHEA:70435"/>
        <dbReference type="Rhea" id="RHEA-COMP:12846"/>
        <dbReference type="Rhea" id="RHEA-COMP:17894"/>
        <dbReference type="ChEBI" id="CHEBI:15378"/>
        <dbReference type="ChEBI" id="CHEBI:15379"/>
        <dbReference type="ChEBI" id="CHEBI:16526"/>
        <dbReference type="ChEBI" id="CHEBI:16810"/>
        <dbReference type="ChEBI" id="CHEBI:16842"/>
        <dbReference type="ChEBI" id="CHEBI:30031"/>
        <dbReference type="ChEBI" id="CHEBI:85452"/>
        <dbReference type="ChEBI" id="CHEBI:139075"/>
    </reaction>
    <physiologicalReaction direction="left-to-right" evidence="13">
        <dbReference type="Rhea" id="RHEA:70436"/>
    </physiologicalReaction>
</comment>
<comment type="catalytic activity">
    <reaction evidence="14">
        <text>a 1,N(6)-etheno-2'-deoxyadenosine in single-stranded DNA + 2-oxoglutarate + O2 + H2O = a 2'-deoxyadenosine in single-stranded DNA + glyoxal + succinate + CO2</text>
        <dbReference type="Rhea" id="RHEA:70459"/>
        <dbReference type="Rhea" id="RHEA-COMP:17896"/>
        <dbReference type="Rhea" id="RHEA-COMP:17904"/>
        <dbReference type="ChEBI" id="CHEBI:15377"/>
        <dbReference type="ChEBI" id="CHEBI:15379"/>
        <dbReference type="ChEBI" id="CHEBI:16526"/>
        <dbReference type="ChEBI" id="CHEBI:16810"/>
        <dbReference type="ChEBI" id="CHEBI:30031"/>
        <dbReference type="ChEBI" id="CHEBI:34779"/>
        <dbReference type="ChEBI" id="CHEBI:90615"/>
        <dbReference type="ChEBI" id="CHEBI:189583"/>
    </reaction>
    <physiologicalReaction direction="left-to-right" evidence="14">
        <dbReference type="Rhea" id="RHEA:70460"/>
    </physiologicalReaction>
</comment>
<evidence type="ECO:0000256" key="11">
    <source>
        <dbReference type="ARBA" id="ARBA00023242"/>
    </source>
</evidence>
<comment type="catalytic activity">
    <reaction evidence="18">
        <text>a 3,N(4)-etheno-2'-deoxycytidine in single-stranded DNA + 2-oxoglutarate + O2 + H2O = a 2'-deoxycytidine in single-stranded DNA + glyoxal + succinate + CO2</text>
        <dbReference type="Rhea" id="RHEA:70471"/>
        <dbReference type="Rhea" id="RHEA-COMP:12846"/>
        <dbReference type="Rhea" id="RHEA-COMP:17906"/>
        <dbReference type="ChEBI" id="CHEBI:15377"/>
        <dbReference type="ChEBI" id="CHEBI:15379"/>
        <dbReference type="ChEBI" id="CHEBI:16526"/>
        <dbReference type="ChEBI" id="CHEBI:16810"/>
        <dbReference type="ChEBI" id="CHEBI:30031"/>
        <dbReference type="ChEBI" id="CHEBI:34779"/>
        <dbReference type="ChEBI" id="CHEBI:85452"/>
        <dbReference type="ChEBI" id="CHEBI:189585"/>
    </reaction>
    <physiologicalReaction direction="left-to-right" evidence="18">
        <dbReference type="Rhea" id="RHEA:70472"/>
    </physiologicalReaction>
</comment>
<evidence type="ECO:0000256" key="7">
    <source>
        <dbReference type="ARBA" id="ARBA00022964"/>
    </source>
</evidence>
<evidence type="ECO:0000256" key="1">
    <source>
        <dbReference type="ARBA" id="ARBA00001954"/>
    </source>
</evidence>
<evidence type="ECO:0000256" key="3">
    <source>
        <dbReference type="ARBA" id="ARBA00004642"/>
    </source>
</evidence>
<dbReference type="InterPro" id="IPR032852">
    <property type="entry name" value="ALKBH2"/>
</dbReference>
<evidence type="ECO:0000256" key="21">
    <source>
        <dbReference type="ARBA" id="ARBA00053025"/>
    </source>
</evidence>
<feature type="binding site" evidence="27">
    <location>
        <position position="256"/>
    </location>
    <ligand>
        <name>2-oxoglutarate</name>
        <dbReference type="ChEBI" id="CHEBI:16810"/>
    </ligand>
</feature>
<evidence type="ECO:0000256" key="22">
    <source>
        <dbReference type="ARBA" id="ARBA00062909"/>
    </source>
</evidence>
<evidence type="ECO:0000256" key="24">
    <source>
        <dbReference type="ARBA" id="ARBA00072134"/>
    </source>
</evidence>
<evidence type="ECO:0000256" key="16">
    <source>
        <dbReference type="ARBA" id="ARBA00051434"/>
    </source>
</evidence>
<feature type="binding site" evidence="27">
    <location>
        <position position="180"/>
    </location>
    <ligand>
        <name>substrate</name>
    </ligand>
</feature>
<evidence type="ECO:0000256" key="12">
    <source>
        <dbReference type="ARBA" id="ARBA00051010"/>
    </source>
</evidence>
<evidence type="ECO:0000256" key="15">
    <source>
        <dbReference type="ARBA" id="ARBA00051376"/>
    </source>
</evidence>
<keyword evidence="4" id="KW-0479">Metal-binding</keyword>
<dbReference type="SUPFAM" id="SSF51197">
    <property type="entry name" value="Clavaminate synthase-like"/>
    <property type="match status" value="1"/>
</dbReference>
<sequence length="270" mass="30413">MFYGLMKRSSSTLDRWLISKKKGDQATDGSPLESVPKGNESDEVTEQSMVEALGRLDGRDIRWQQKEASNLSLSYTMLLRKREADFVFASLENSIQYYSGELAQIMVHGKWCPIPRKQVAYGDPGLSYHFSGIAIPAKPWTPLLKGLCDAVSCIASTKFNFVLINRYKDGSDRVGEHKDDEIDLDPAAPIASVSLGQPRDFVFRHQDARGRHKAGSSLHEPVTLMLEHGSLLLMNPPTNLFWYHSLPPRKRAVQPRINLTFRKLVTKPSQ</sequence>
<feature type="binding site" evidence="27">
    <location>
        <position position="177"/>
    </location>
    <ligand>
        <name>2-oxoglutarate</name>
        <dbReference type="ChEBI" id="CHEBI:16810"/>
    </ligand>
</feature>
<evidence type="ECO:0000256" key="13">
    <source>
        <dbReference type="ARBA" id="ARBA00051165"/>
    </source>
</evidence>
<dbReference type="FunFam" id="2.60.120.590:FF:000004">
    <property type="entry name" value="DNA oxidative demethylase ALKBH2"/>
    <property type="match status" value="1"/>
</dbReference>
<proteinExistence type="predicted"/>
<evidence type="ECO:0000256" key="18">
    <source>
        <dbReference type="ARBA" id="ARBA00052597"/>
    </source>
</evidence>
<keyword evidence="31" id="KW-1185">Reference proteome</keyword>
<comment type="catalytic activity">
    <reaction evidence="21">
        <text>a methylated nucleobase within DNA + 2-oxoglutarate + O2 = a nucleobase within DNA + formaldehyde + succinate + CO2</text>
        <dbReference type="Rhea" id="RHEA:30299"/>
        <dbReference type="Rhea" id="RHEA-COMP:12192"/>
        <dbReference type="Rhea" id="RHEA-COMP:12193"/>
        <dbReference type="ChEBI" id="CHEBI:15379"/>
        <dbReference type="ChEBI" id="CHEBI:16526"/>
        <dbReference type="ChEBI" id="CHEBI:16810"/>
        <dbReference type="ChEBI" id="CHEBI:16842"/>
        <dbReference type="ChEBI" id="CHEBI:30031"/>
        <dbReference type="ChEBI" id="CHEBI:32875"/>
        <dbReference type="ChEBI" id="CHEBI:64428"/>
        <dbReference type="EC" id="1.14.11.33"/>
    </reaction>
    <physiologicalReaction direction="left-to-right" evidence="21">
        <dbReference type="Rhea" id="RHEA:30300"/>
    </physiologicalReaction>
</comment>
<feature type="binding site" evidence="27">
    <location>
        <position position="244"/>
    </location>
    <ligand>
        <name>2-oxoglutarate</name>
        <dbReference type="ChEBI" id="CHEBI:16810"/>
    </ligand>
</feature>
<keyword evidence="11" id="KW-0539">Nucleus</keyword>
<feature type="domain" description="Fe2OG dioxygenase" evidence="29">
    <location>
        <begin position="158"/>
        <end position="265"/>
    </location>
</feature>
<evidence type="ECO:0000256" key="27">
    <source>
        <dbReference type="PIRSR" id="PIRSR632852-1"/>
    </source>
</evidence>
<feature type="binding site" evidence="27">
    <location>
        <position position="167"/>
    </location>
    <ligand>
        <name>2-oxoglutarate</name>
        <dbReference type="ChEBI" id="CHEBI:16810"/>
    </ligand>
</feature>
<dbReference type="PANTHER" id="PTHR31573">
    <property type="entry name" value="ALPHA-KETOGLUTARATE-DEPENDENT DIOXYGENASE ALKB HOMOLOG 2"/>
    <property type="match status" value="1"/>
</dbReference>
<dbReference type="EMBL" id="CAJPEV010000749">
    <property type="protein sequence ID" value="CAG0888211.1"/>
    <property type="molecule type" value="Genomic_DNA"/>
</dbReference>
<comment type="catalytic activity">
    <reaction evidence="12">
        <text>an N(1)-methyl-2'-deoxyadenosine in single-stranded DNA + 2-oxoglutarate + O2 = a 2'-deoxyadenosine in single-stranded DNA + formaldehyde + succinate + CO2 + H(+)</text>
        <dbReference type="Rhea" id="RHEA:70447"/>
        <dbReference type="Rhea" id="RHEA-COMP:17895"/>
        <dbReference type="Rhea" id="RHEA-COMP:17896"/>
        <dbReference type="ChEBI" id="CHEBI:15378"/>
        <dbReference type="ChEBI" id="CHEBI:15379"/>
        <dbReference type="ChEBI" id="CHEBI:16526"/>
        <dbReference type="ChEBI" id="CHEBI:16810"/>
        <dbReference type="ChEBI" id="CHEBI:16842"/>
        <dbReference type="ChEBI" id="CHEBI:30031"/>
        <dbReference type="ChEBI" id="CHEBI:90615"/>
        <dbReference type="ChEBI" id="CHEBI:139096"/>
    </reaction>
    <physiologicalReaction direction="left-to-right" evidence="12">
        <dbReference type="Rhea" id="RHEA:70448"/>
    </physiologicalReaction>
</comment>
<protein>
    <recommendedName>
        <fullName evidence="24">DNA oxidative demethylase ALKBH2</fullName>
        <ecNumber evidence="23">1.14.11.33</ecNumber>
    </recommendedName>
    <alternativeName>
        <fullName evidence="25">Alkylated DNA repair protein alkB homolog 2</fullName>
    </alternativeName>
    <alternativeName>
        <fullName evidence="26">Alpha-ketoglutarate-dependent dioxygenase alkB homolog 2</fullName>
    </alternativeName>
</protein>
<evidence type="ECO:0000256" key="10">
    <source>
        <dbReference type="ARBA" id="ARBA00023204"/>
    </source>
</evidence>
<evidence type="ECO:0000256" key="9">
    <source>
        <dbReference type="ARBA" id="ARBA00023004"/>
    </source>
</evidence>
<keyword evidence="6" id="KW-0460">Magnesium</keyword>
<keyword evidence="8" id="KW-0560">Oxidoreductase</keyword>
<dbReference type="EMBL" id="LR900266">
    <property type="protein sequence ID" value="CAD7244976.1"/>
    <property type="molecule type" value="Genomic_DNA"/>
</dbReference>
<organism evidence="30">
    <name type="scientific">Darwinula stevensoni</name>
    <dbReference type="NCBI Taxonomy" id="69355"/>
    <lineage>
        <taxon>Eukaryota</taxon>
        <taxon>Metazoa</taxon>
        <taxon>Ecdysozoa</taxon>
        <taxon>Arthropoda</taxon>
        <taxon>Crustacea</taxon>
        <taxon>Oligostraca</taxon>
        <taxon>Ostracoda</taxon>
        <taxon>Podocopa</taxon>
        <taxon>Podocopida</taxon>
        <taxon>Darwinulocopina</taxon>
        <taxon>Darwinuloidea</taxon>
        <taxon>Darwinulidae</taxon>
        <taxon>Darwinula</taxon>
    </lineage>
</organism>
<comment type="catalytic activity">
    <reaction evidence="20">
        <text>an N(1)-methyl-2'-deoxyadenosine in double-stranded DNA + 2-oxoglutarate + O2 = a 2'-deoxyadenosine in double-stranded DNA + formaldehyde + succinate + CO2 + H(+)</text>
        <dbReference type="Rhea" id="RHEA:70443"/>
        <dbReference type="Rhea" id="RHEA-COMP:14236"/>
        <dbReference type="Rhea" id="RHEA-COMP:17897"/>
        <dbReference type="ChEBI" id="CHEBI:15378"/>
        <dbReference type="ChEBI" id="CHEBI:15379"/>
        <dbReference type="ChEBI" id="CHEBI:16526"/>
        <dbReference type="ChEBI" id="CHEBI:16810"/>
        <dbReference type="ChEBI" id="CHEBI:16842"/>
        <dbReference type="ChEBI" id="CHEBI:30031"/>
        <dbReference type="ChEBI" id="CHEBI:90615"/>
        <dbReference type="ChEBI" id="CHEBI:139096"/>
    </reaction>
    <physiologicalReaction direction="left-to-right" evidence="20">
        <dbReference type="Rhea" id="RHEA:70444"/>
    </physiologicalReaction>
</comment>
<comment type="catalytic activity">
    <reaction evidence="19">
        <text>a 1,N(6)-etheno-2'-deoxyadenosine in double-stranded DNA + 2-oxoglutarate + O2 + H2O = a 2'-deoxyadenosine in double-stranded DNA + glyoxal + succinate + CO2</text>
        <dbReference type="Rhea" id="RHEA:70463"/>
        <dbReference type="Rhea" id="RHEA-COMP:17897"/>
        <dbReference type="Rhea" id="RHEA-COMP:17903"/>
        <dbReference type="ChEBI" id="CHEBI:15377"/>
        <dbReference type="ChEBI" id="CHEBI:15379"/>
        <dbReference type="ChEBI" id="CHEBI:16526"/>
        <dbReference type="ChEBI" id="CHEBI:16810"/>
        <dbReference type="ChEBI" id="CHEBI:30031"/>
        <dbReference type="ChEBI" id="CHEBI:34779"/>
        <dbReference type="ChEBI" id="CHEBI:90615"/>
        <dbReference type="ChEBI" id="CHEBI:189583"/>
    </reaction>
    <physiologicalReaction direction="left-to-right" evidence="19">
        <dbReference type="Rhea" id="RHEA:70464"/>
    </physiologicalReaction>
</comment>
<comment type="subcellular location">
    <subcellularLocation>
        <location evidence="2">Nucleus</location>
        <location evidence="2">Nucleolus</location>
    </subcellularLocation>
    <subcellularLocation>
        <location evidence="3">Nucleus</location>
        <location evidence="3">Nucleoplasm</location>
    </subcellularLocation>
</comment>
<evidence type="ECO:0000256" key="2">
    <source>
        <dbReference type="ARBA" id="ARBA00004604"/>
    </source>
</evidence>
<dbReference type="GO" id="GO:0051747">
    <property type="term" value="F:cytosine C-5 DNA demethylase activity"/>
    <property type="evidence" value="ECO:0007669"/>
    <property type="project" value="TreeGrafter"/>
</dbReference>
<evidence type="ECO:0000256" key="19">
    <source>
        <dbReference type="ARBA" id="ARBA00052627"/>
    </source>
</evidence>
<feature type="binding site" evidence="27">
    <location>
        <position position="262"/>
    </location>
    <ligand>
        <name>2-oxoglutarate</name>
        <dbReference type="ChEBI" id="CHEBI:16810"/>
    </ligand>
</feature>
<evidence type="ECO:0000259" key="29">
    <source>
        <dbReference type="PROSITE" id="PS51471"/>
    </source>
</evidence>
<keyword evidence="10" id="KW-0234">DNA repair</keyword>
<feature type="binding site" evidence="27">
    <location>
        <position position="165"/>
    </location>
    <ligand>
        <name>2-oxoglutarate</name>
        <dbReference type="ChEBI" id="CHEBI:16810"/>
    </ligand>
</feature>
<evidence type="ECO:0000256" key="23">
    <source>
        <dbReference type="ARBA" id="ARBA00066725"/>
    </source>
</evidence>
<dbReference type="InterPro" id="IPR037151">
    <property type="entry name" value="AlkB-like_sf"/>
</dbReference>
<dbReference type="GO" id="GO:0006307">
    <property type="term" value="P:DNA alkylation repair"/>
    <property type="evidence" value="ECO:0007669"/>
    <property type="project" value="TreeGrafter"/>
</dbReference>
<feature type="binding site" evidence="27">
    <location>
        <begin position="128"/>
        <end position="130"/>
    </location>
    <ligand>
        <name>substrate</name>
    </ligand>
</feature>
<accession>A0A7R8X715</accession>
<dbReference type="PANTHER" id="PTHR31573:SF1">
    <property type="entry name" value="DNA OXIDATIVE DEMETHYLASE ALKBH2"/>
    <property type="match status" value="1"/>
</dbReference>
<dbReference type="GO" id="GO:0005654">
    <property type="term" value="C:nucleoplasm"/>
    <property type="evidence" value="ECO:0007669"/>
    <property type="project" value="UniProtKB-SubCell"/>
</dbReference>
<keyword evidence="7" id="KW-0223">Dioxygenase</keyword>